<comment type="caution">
    <text evidence="2">The sequence shown here is derived from an EMBL/GenBank/DDBJ whole genome shotgun (WGS) entry which is preliminary data.</text>
</comment>
<accession>A0A835MDP8</accession>
<reference evidence="2 3" key="1">
    <citation type="submission" date="2020-10" db="EMBL/GenBank/DDBJ databases">
        <title>The Coptis chinensis genome and diversification of protoberbering-type alkaloids.</title>
        <authorList>
            <person name="Wang B."/>
            <person name="Shu S."/>
            <person name="Song C."/>
            <person name="Liu Y."/>
        </authorList>
    </citation>
    <scope>NUCLEOTIDE SEQUENCE [LARGE SCALE GENOMIC DNA]</scope>
    <source>
        <strain evidence="2">HL-2020</strain>
        <tissue evidence="2">Leaf</tissue>
    </source>
</reference>
<evidence type="ECO:0000256" key="1">
    <source>
        <dbReference type="SAM" id="MobiDB-lite"/>
    </source>
</evidence>
<protein>
    <submittedName>
        <fullName evidence="2">Uncharacterized protein</fullName>
    </submittedName>
</protein>
<evidence type="ECO:0000313" key="2">
    <source>
        <dbReference type="EMBL" id="KAF9619976.1"/>
    </source>
</evidence>
<keyword evidence="3" id="KW-1185">Reference proteome</keyword>
<proteinExistence type="predicted"/>
<gene>
    <name evidence="2" type="ORF">IFM89_010592</name>
</gene>
<feature type="region of interest" description="Disordered" evidence="1">
    <location>
        <begin position="196"/>
        <end position="230"/>
    </location>
</feature>
<dbReference type="AlphaFoldDB" id="A0A835MDP8"/>
<sequence>MAFASSSFLSTNFTPPISISFSKTNSLSRTFSVSATTTTTVGFPVETNTKTGLEITKLGISDEIVSLLLVVGLLSCFPFREFKHRLRVKYYDKYDNDVDRKRNCPTGVKLEEWEKFVDNESKPSRKLMRTKGKTAREAVKALHTSGRRGAARTFHDMLLLNSSFANKSNNTQCLKSGLEVWSDKWSPSLRSSLETREEVAGRQSHRRIVADSSATSNARDPTLSQSHGDSSRGMELCELINMHREVVAKGRATRANIILDATLDTPMDIYNVRVCLVIDRTECLFGSKRTFGELHLPTAVKWPKDFTRFL</sequence>
<dbReference type="Proteomes" id="UP000631114">
    <property type="component" value="Unassembled WGS sequence"/>
</dbReference>
<organism evidence="2 3">
    <name type="scientific">Coptis chinensis</name>
    <dbReference type="NCBI Taxonomy" id="261450"/>
    <lineage>
        <taxon>Eukaryota</taxon>
        <taxon>Viridiplantae</taxon>
        <taxon>Streptophyta</taxon>
        <taxon>Embryophyta</taxon>
        <taxon>Tracheophyta</taxon>
        <taxon>Spermatophyta</taxon>
        <taxon>Magnoliopsida</taxon>
        <taxon>Ranunculales</taxon>
        <taxon>Ranunculaceae</taxon>
        <taxon>Coptidoideae</taxon>
        <taxon>Coptis</taxon>
    </lineage>
</organism>
<dbReference type="EMBL" id="JADFTS010000002">
    <property type="protein sequence ID" value="KAF9619976.1"/>
    <property type="molecule type" value="Genomic_DNA"/>
</dbReference>
<name>A0A835MDP8_9MAGN</name>
<feature type="compositionally biased region" description="Polar residues" evidence="1">
    <location>
        <begin position="212"/>
        <end position="228"/>
    </location>
</feature>
<evidence type="ECO:0000313" key="3">
    <source>
        <dbReference type="Proteomes" id="UP000631114"/>
    </source>
</evidence>